<comment type="caution">
    <text evidence="1">The sequence shown here is derived from an EMBL/GenBank/DDBJ whole genome shotgun (WGS) entry which is preliminary data.</text>
</comment>
<accession>A0ABR2M9P1</accession>
<proteinExistence type="predicted"/>
<protein>
    <submittedName>
        <fullName evidence="1">Uncharacterized protein</fullName>
    </submittedName>
</protein>
<dbReference type="EMBL" id="JBBWWR010000010">
    <property type="protein sequence ID" value="KAK8960857.1"/>
    <property type="molecule type" value="Genomic_DNA"/>
</dbReference>
<reference evidence="1 2" key="1">
    <citation type="journal article" date="2022" name="Nat. Plants">
        <title>Genomes of leafy and leafless Platanthera orchids illuminate the evolution of mycoheterotrophy.</title>
        <authorList>
            <person name="Li M.H."/>
            <person name="Liu K.W."/>
            <person name="Li Z."/>
            <person name="Lu H.C."/>
            <person name="Ye Q.L."/>
            <person name="Zhang D."/>
            <person name="Wang J.Y."/>
            <person name="Li Y.F."/>
            <person name="Zhong Z.M."/>
            <person name="Liu X."/>
            <person name="Yu X."/>
            <person name="Liu D.K."/>
            <person name="Tu X.D."/>
            <person name="Liu B."/>
            <person name="Hao Y."/>
            <person name="Liao X.Y."/>
            <person name="Jiang Y.T."/>
            <person name="Sun W.H."/>
            <person name="Chen J."/>
            <person name="Chen Y.Q."/>
            <person name="Ai Y."/>
            <person name="Zhai J.W."/>
            <person name="Wu S.S."/>
            <person name="Zhou Z."/>
            <person name="Hsiao Y.Y."/>
            <person name="Wu W.L."/>
            <person name="Chen Y.Y."/>
            <person name="Lin Y.F."/>
            <person name="Hsu J.L."/>
            <person name="Li C.Y."/>
            <person name="Wang Z.W."/>
            <person name="Zhao X."/>
            <person name="Zhong W.Y."/>
            <person name="Ma X.K."/>
            <person name="Ma L."/>
            <person name="Huang J."/>
            <person name="Chen G.Z."/>
            <person name="Huang M.Z."/>
            <person name="Huang L."/>
            <person name="Peng D.H."/>
            <person name="Luo Y.B."/>
            <person name="Zou S.Q."/>
            <person name="Chen S.P."/>
            <person name="Lan S."/>
            <person name="Tsai W.C."/>
            <person name="Van de Peer Y."/>
            <person name="Liu Z.J."/>
        </authorList>
    </citation>
    <scope>NUCLEOTIDE SEQUENCE [LARGE SCALE GENOMIC DNA]</scope>
    <source>
        <strain evidence="1">Lor288</strain>
    </source>
</reference>
<dbReference type="Proteomes" id="UP001412067">
    <property type="component" value="Unassembled WGS sequence"/>
</dbReference>
<gene>
    <name evidence="1" type="ORF">KSP40_PGU011258</name>
</gene>
<sequence length="216" mass="23728">MAPRNLKARSVIVDLGDLVKYRESIRDTGDIDPHDTTRWNQINKWGTEEIPARFNSLESRVKNAYSKTEEEERRKRNGVLLISFIVDFLGAGCISQQRTQAPLPSRLPAALASCASPPSFCRQFHSLQGPAPAVLLPGDQGSGDLLLPPTRRSPQSANGAAISYLVSTLIPLCSPPLFEASASLHHMDFAALPLRSLPLLEAYALRLCSKLFKKLP</sequence>
<name>A0ABR2M9P1_9ASPA</name>
<organism evidence="1 2">
    <name type="scientific">Platanthera guangdongensis</name>
    <dbReference type="NCBI Taxonomy" id="2320717"/>
    <lineage>
        <taxon>Eukaryota</taxon>
        <taxon>Viridiplantae</taxon>
        <taxon>Streptophyta</taxon>
        <taxon>Embryophyta</taxon>
        <taxon>Tracheophyta</taxon>
        <taxon>Spermatophyta</taxon>
        <taxon>Magnoliopsida</taxon>
        <taxon>Liliopsida</taxon>
        <taxon>Asparagales</taxon>
        <taxon>Orchidaceae</taxon>
        <taxon>Orchidoideae</taxon>
        <taxon>Orchideae</taxon>
        <taxon>Orchidinae</taxon>
        <taxon>Platanthera</taxon>
    </lineage>
</organism>
<keyword evidence="2" id="KW-1185">Reference proteome</keyword>
<evidence type="ECO:0000313" key="2">
    <source>
        <dbReference type="Proteomes" id="UP001412067"/>
    </source>
</evidence>
<evidence type="ECO:0000313" key="1">
    <source>
        <dbReference type="EMBL" id="KAK8960857.1"/>
    </source>
</evidence>